<keyword evidence="9" id="KW-0732">Signal</keyword>
<evidence type="ECO:0000256" key="4">
    <source>
        <dbReference type="ARBA" id="ARBA00022452"/>
    </source>
</evidence>
<feature type="signal peptide" evidence="9">
    <location>
        <begin position="1"/>
        <end position="20"/>
    </location>
</feature>
<dbReference type="Gene3D" id="1.20.1600.10">
    <property type="entry name" value="Outer membrane efflux proteins (OEP)"/>
    <property type="match status" value="1"/>
</dbReference>
<dbReference type="InterPro" id="IPR003423">
    <property type="entry name" value="OMP_efflux"/>
</dbReference>
<evidence type="ECO:0000256" key="7">
    <source>
        <dbReference type="ARBA" id="ARBA00023237"/>
    </source>
</evidence>
<dbReference type="EMBL" id="JBHSYQ010000008">
    <property type="protein sequence ID" value="MFC6998984.1"/>
    <property type="molecule type" value="Genomic_DNA"/>
</dbReference>
<proteinExistence type="inferred from homology"/>
<evidence type="ECO:0000256" key="1">
    <source>
        <dbReference type="ARBA" id="ARBA00004442"/>
    </source>
</evidence>
<dbReference type="Pfam" id="PF02321">
    <property type="entry name" value="OEP"/>
    <property type="match status" value="2"/>
</dbReference>
<evidence type="ECO:0000313" key="11">
    <source>
        <dbReference type="Proteomes" id="UP001596405"/>
    </source>
</evidence>
<feature type="coiled-coil region" evidence="8">
    <location>
        <begin position="154"/>
        <end position="212"/>
    </location>
</feature>
<evidence type="ECO:0000256" key="5">
    <source>
        <dbReference type="ARBA" id="ARBA00022692"/>
    </source>
</evidence>
<evidence type="ECO:0000256" key="9">
    <source>
        <dbReference type="SAM" id="SignalP"/>
    </source>
</evidence>
<keyword evidence="5" id="KW-0812">Transmembrane</keyword>
<evidence type="ECO:0000256" key="8">
    <source>
        <dbReference type="SAM" id="Coils"/>
    </source>
</evidence>
<feature type="chain" id="PRO_5046086209" evidence="9">
    <location>
        <begin position="21"/>
        <end position="440"/>
    </location>
</feature>
<evidence type="ECO:0000256" key="6">
    <source>
        <dbReference type="ARBA" id="ARBA00023136"/>
    </source>
</evidence>
<name>A0ABW2DQK7_9BACT</name>
<keyword evidence="8" id="KW-0175">Coiled coil</keyword>
<keyword evidence="11" id="KW-1185">Reference proteome</keyword>
<keyword evidence="3" id="KW-0813">Transport</keyword>
<reference evidence="11" key="1">
    <citation type="journal article" date="2019" name="Int. J. Syst. Evol. Microbiol.">
        <title>The Global Catalogue of Microorganisms (GCM) 10K type strain sequencing project: providing services to taxonomists for standard genome sequencing and annotation.</title>
        <authorList>
            <consortium name="The Broad Institute Genomics Platform"/>
            <consortium name="The Broad Institute Genome Sequencing Center for Infectious Disease"/>
            <person name="Wu L."/>
            <person name="Ma J."/>
        </authorList>
    </citation>
    <scope>NUCLEOTIDE SEQUENCE [LARGE SCALE GENOMIC DNA]</scope>
    <source>
        <strain evidence="11">CGMCC 4.7393</strain>
    </source>
</reference>
<sequence length="440" mass="50559">MRVLLLGLIGSLGIPVGLQAQTNPGTPPPSSFTLQECISYALENQAEIQQAQIDEEIGERQIRAQLSGWLPQISAQYALTHNIRRPQSVFGDNVVTLGQNYNSNLLFQANQNLYSNDLVLASRAARFTRLQLDQNTKETKINTVVEVSKAFYNVLLTQEQLQILEANIARQEKQYQDARAQYEQGLVDKTDYQRASITLASIRADRKRAQENIKARTAFLKELMGLPIEADLQLTHSYEKMQQNIRLDTTQVVSFVNRVEFQQLRTQQQLQNLNTRFYRWGWLPTASAFINYNPVYFNNNLSDLYSQSYPTSATGLQVSMPIFQGTRRIQNLRISQLQEQRLTIAEQDLQRRINTEYQTALADYKSDYNDWLTLQSNLEIAQEVYNIIKLQYNEGIKTYLDLIVAENDLRTAQVNYYNSLYNVLSSKLDVERALGTIQVN</sequence>
<comment type="subcellular location">
    <subcellularLocation>
        <location evidence="1">Cell outer membrane</location>
    </subcellularLocation>
</comment>
<gene>
    <name evidence="10" type="ORF">ACFQHR_15200</name>
</gene>
<accession>A0ABW2DQK7</accession>
<keyword evidence="4" id="KW-1134">Transmembrane beta strand</keyword>
<evidence type="ECO:0000256" key="2">
    <source>
        <dbReference type="ARBA" id="ARBA00007613"/>
    </source>
</evidence>
<comment type="similarity">
    <text evidence="2">Belongs to the outer membrane factor (OMF) (TC 1.B.17) family.</text>
</comment>
<keyword evidence="7" id="KW-0998">Cell outer membrane</keyword>
<comment type="caution">
    <text evidence="10">The sequence shown here is derived from an EMBL/GenBank/DDBJ whole genome shotgun (WGS) entry which is preliminary data.</text>
</comment>
<dbReference type="InterPro" id="IPR051906">
    <property type="entry name" value="TolC-like"/>
</dbReference>
<keyword evidence="6" id="KW-0472">Membrane</keyword>
<organism evidence="10 11">
    <name type="scientific">Rufibacter roseus</name>
    <dbReference type="NCBI Taxonomy" id="1567108"/>
    <lineage>
        <taxon>Bacteria</taxon>
        <taxon>Pseudomonadati</taxon>
        <taxon>Bacteroidota</taxon>
        <taxon>Cytophagia</taxon>
        <taxon>Cytophagales</taxon>
        <taxon>Hymenobacteraceae</taxon>
        <taxon>Rufibacter</taxon>
    </lineage>
</organism>
<protein>
    <submittedName>
        <fullName evidence="10">TolC family protein</fullName>
    </submittedName>
</protein>
<dbReference type="PANTHER" id="PTHR30026">
    <property type="entry name" value="OUTER MEMBRANE PROTEIN TOLC"/>
    <property type="match status" value="1"/>
</dbReference>
<dbReference type="SUPFAM" id="SSF56954">
    <property type="entry name" value="Outer membrane efflux proteins (OEP)"/>
    <property type="match status" value="1"/>
</dbReference>
<dbReference type="PANTHER" id="PTHR30026:SF20">
    <property type="entry name" value="OUTER MEMBRANE PROTEIN TOLC"/>
    <property type="match status" value="1"/>
</dbReference>
<evidence type="ECO:0000256" key="3">
    <source>
        <dbReference type="ARBA" id="ARBA00022448"/>
    </source>
</evidence>
<evidence type="ECO:0000313" key="10">
    <source>
        <dbReference type="EMBL" id="MFC6998984.1"/>
    </source>
</evidence>
<dbReference type="Proteomes" id="UP001596405">
    <property type="component" value="Unassembled WGS sequence"/>
</dbReference>